<dbReference type="GO" id="GO:0046872">
    <property type="term" value="F:metal ion binding"/>
    <property type="evidence" value="ECO:0007669"/>
    <property type="project" value="UniProtKB-KW"/>
</dbReference>
<evidence type="ECO:0000256" key="5">
    <source>
        <dbReference type="ARBA" id="ARBA00012029"/>
    </source>
</evidence>
<evidence type="ECO:0000313" key="13">
    <source>
        <dbReference type="Proteomes" id="UP000001977"/>
    </source>
</evidence>
<dbReference type="Pfam" id="PF08774">
    <property type="entry name" value="VRR_NUC"/>
    <property type="match status" value="1"/>
</dbReference>
<keyword evidence="13" id="KW-1185">Reference proteome</keyword>
<evidence type="ECO:0000259" key="11">
    <source>
        <dbReference type="SMART" id="SM00990"/>
    </source>
</evidence>
<keyword evidence="9" id="KW-0460">Magnesium</keyword>
<evidence type="ECO:0000256" key="9">
    <source>
        <dbReference type="ARBA" id="ARBA00022842"/>
    </source>
</evidence>
<dbReference type="AlphaFoldDB" id="Q2L0V4"/>
<evidence type="ECO:0000256" key="6">
    <source>
        <dbReference type="ARBA" id="ARBA00022722"/>
    </source>
</evidence>
<evidence type="ECO:0000256" key="7">
    <source>
        <dbReference type="ARBA" id="ARBA00022723"/>
    </source>
</evidence>
<evidence type="ECO:0000313" key="12">
    <source>
        <dbReference type="EMBL" id="CAJ49418.1"/>
    </source>
</evidence>
<comment type="cofactor">
    <cofactor evidence="2">
        <name>Mn(2+)</name>
        <dbReference type="ChEBI" id="CHEBI:29035"/>
    </cofactor>
</comment>
<dbReference type="SMART" id="SM00990">
    <property type="entry name" value="VRR_NUC"/>
    <property type="match status" value="1"/>
</dbReference>
<dbReference type="InterPro" id="IPR049125">
    <property type="entry name" value="FAN1-like_WH"/>
</dbReference>
<keyword evidence="6" id="KW-0540">Nuclease</keyword>
<dbReference type="InterPro" id="IPR033315">
    <property type="entry name" value="Fan1-like"/>
</dbReference>
<dbReference type="RefSeq" id="WP_012417479.1">
    <property type="nucleotide sequence ID" value="NC_010645.1"/>
</dbReference>
<keyword evidence="10" id="KW-0464">Manganese</keyword>
<dbReference type="PANTHER" id="PTHR15749">
    <property type="entry name" value="FANCONI-ASSOCIATED NUCLEASE 1"/>
    <property type="match status" value="1"/>
</dbReference>
<dbReference type="OrthoDB" id="9803913at2"/>
<proteinExistence type="inferred from homology"/>
<dbReference type="Pfam" id="PF21315">
    <property type="entry name" value="FAN1_HTH"/>
    <property type="match status" value="1"/>
</dbReference>
<name>Q2L0V4_BORA1</name>
<dbReference type="InterPro" id="IPR011856">
    <property type="entry name" value="tRNA_endonuc-like_dom_sf"/>
</dbReference>
<comment type="catalytic activity">
    <reaction evidence="1">
        <text>Hydrolytically removes 5'-nucleotides successively from the 3'-hydroxy termini of 3'-hydroxy-terminated oligonucleotides.</text>
        <dbReference type="EC" id="3.1.4.1"/>
    </reaction>
</comment>
<gene>
    <name evidence="12" type="ordered locus">BAV1810</name>
</gene>
<dbReference type="EMBL" id="AM167904">
    <property type="protein sequence ID" value="CAJ49418.1"/>
    <property type="molecule type" value="Genomic_DNA"/>
</dbReference>
<dbReference type="GO" id="GO:0004528">
    <property type="term" value="F:phosphodiesterase I activity"/>
    <property type="evidence" value="ECO:0007669"/>
    <property type="project" value="UniProtKB-EC"/>
</dbReference>
<dbReference type="EC" id="3.1.4.1" evidence="5"/>
<evidence type="ECO:0000256" key="3">
    <source>
        <dbReference type="ARBA" id="ARBA00001946"/>
    </source>
</evidence>
<evidence type="ECO:0000256" key="4">
    <source>
        <dbReference type="ARBA" id="ARBA00005533"/>
    </source>
</evidence>
<evidence type="ECO:0000256" key="8">
    <source>
        <dbReference type="ARBA" id="ARBA00022801"/>
    </source>
</evidence>
<feature type="domain" description="VRR-NUC" evidence="11">
    <location>
        <begin position="420"/>
        <end position="534"/>
    </location>
</feature>
<dbReference type="GO" id="GO:0003676">
    <property type="term" value="F:nucleic acid binding"/>
    <property type="evidence" value="ECO:0007669"/>
    <property type="project" value="InterPro"/>
</dbReference>
<evidence type="ECO:0000256" key="2">
    <source>
        <dbReference type="ARBA" id="ARBA00001936"/>
    </source>
</evidence>
<dbReference type="InterPro" id="IPR014883">
    <property type="entry name" value="VRR_NUC"/>
</dbReference>
<dbReference type="GO" id="GO:0036297">
    <property type="term" value="P:interstrand cross-link repair"/>
    <property type="evidence" value="ECO:0007669"/>
    <property type="project" value="InterPro"/>
</dbReference>
<accession>Q2L0V4</accession>
<dbReference type="PANTHER" id="PTHR15749:SF4">
    <property type="entry name" value="FANCONI-ASSOCIATED NUCLEASE 1"/>
    <property type="match status" value="1"/>
</dbReference>
<keyword evidence="8" id="KW-0378">Hydrolase</keyword>
<dbReference type="eggNOG" id="COG2176">
    <property type="taxonomic scope" value="Bacteria"/>
</dbReference>
<organism evidence="12 13">
    <name type="scientific">Bordetella avium (strain 197N)</name>
    <dbReference type="NCBI Taxonomy" id="360910"/>
    <lineage>
        <taxon>Bacteria</taxon>
        <taxon>Pseudomonadati</taxon>
        <taxon>Pseudomonadota</taxon>
        <taxon>Betaproteobacteria</taxon>
        <taxon>Burkholderiales</taxon>
        <taxon>Alcaligenaceae</taxon>
        <taxon>Bordetella</taxon>
    </lineage>
</organism>
<evidence type="ECO:0000256" key="1">
    <source>
        <dbReference type="ARBA" id="ARBA00000983"/>
    </source>
</evidence>
<sequence>MPPHRFYYLHNFQRALAWVAARYDDLLDSQERDFLSRFSRLPQASQALLVRLMARKGEIFRAGKLEYEEIGDIAAAAAPLLAMGWLRDNPELSAADLGRLYTKSELARLAGHAAGPLPRKDLLLQSLGPARTHSAWWPGERAAVWQVQVGPVCQRLRLMFFGNLRQQWDELVLADLGVYQYEAVDFSRDSRAFQSRADIDAYLCLHDWREALETDGPSPALLAAVREAASGNPWLMDRRARLLMAIGQACEREHDWACAEEAYRASAYRGARHRLARVLEQQGRLQEAYSLALEAAGQPEDDNEAQRMARMLKRLRRALRQAAPPEAPPSDLVSDRLYLPVHAQSVELAVRDHLTSPHSPVYFVESGLINALFGLLCWEAIFAPLPGAFFHPFQRGPADLYAPDFVVRRAALFERALARLDDGSYRGVIRQRYAEKQGLQSPFVQWTLLAPDLLEQALDCLPSADLRCLFQRLLSDLRANRSGLPDLIRFWPAERRYELIEVKGPGDRLQDNQIAWLRYCAQHGIAARVCHVSWLSP</sequence>
<reference evidence="12 13" key="1">
    <citation type="journal article" date="2006" name="J. Bacteriol.">
        <title>Comparison of the genome sequence of the poultry pathogen Bordetella avium with those of B. bronchiseptica, B. pertussis, and B. parapertussis reveals extensive diversity in surface structures associated with host interaction.</title>
        <authorList>
            <person name="Sebaihia M."/>
            <person name="Preston A."/>
            <person name="Maskell D.J."/>
            <person name="Kuzmiak H."/>
            <person name="Connell T.D."/>
            <person name="King N.D."/>
            <person name="Orndorff P.E."/>
            <person name="Miyamoto D.M."/>
            <person name="Thomson N.R."/>
            <person name="Harris D."/>
            <person name="Goble A."/>
            <person name="Lord A."/>
            <person name="Murphy L."/>
            <person name="Quail M.A."/>
            <person name="Rutter S."/>
            <person name="Squares R."/>
            <person name="Squares S."/>
            <person name="Woodward J."/>
            <person name="Parkhill J."/>
            <person name="Temple L.M."/>
        </authorList>
    </citation>
    <scope>NUCLEOTIDE SEQUENCE [LARGE SCALE GENOMIC DNA]</scope>
    <source>
        <strain evidence="12 13">197N</strain>
    </source>
</reference>
<dbReference type="STRING" id="360910.BAV1810"/>
<keyword evidence="7" id="KW-0479">Metal-binding</keyword>
<comment type="cofactor">
    <cofactor evidence="3">
        <name>Mg(2+)</name>
        <dbReference type="ChEBI" id="CHEBI:18420"/>
    </cofactor>
</comment>
<protein>
    <recommendedName>
        <fullName evidence="5">phosphodiesterase I</fullName>
        <ecNumber evidence="5">3.1.4.1</ecNumber>
    </recommendedName>
</protein>
<dbReference type="KEGG" id="bav:BAV1810"/>
<dbReference type="HOGENOM" id="CLU_036183_0_0_4"/>
<evidence type="ECO:0000256" key="10">
    <source>
        <dbReference type="ARBA" id="ARBA00023211"/>
    </source>
</evidence>
<dbReference type="Gene3D" id="3.40.1350.10">
    <property type="match status" value="1"/>
</dbReference>
<comment type="similarity">
    <text evidence="4">Belongs to the FAN1 family.</text>
</comment>
<dbReference type="Proteomes" id="UP000001977">
    <property type="component" value="Chromosome"/>
</dbReference>